<feature type="compositionally biased region" description="Basic and acidic residues" evidence="6">
    <location>
        <begin position="178"/>
        <end position="192"/>
    </location>
</feature>
<dbReference type="GO" id="GO:0006888">
    <property type="term" value="P:endoplasmic reticulum to Golgi vesicle-mediated transport"/>
    <property type="evidence" value="ECO:0007669"/>
    <property type="project" value="UniProtKB-UniRule"/>
</dbReference>
<dbReference type="Proteomes" id="UP000324585">
    <property type="component" value="Unassembled WGS sequence"/>
</dbReference>
<sequence>MATFVWVAVFMLLLVEIGVLVLFSFQPTARVLVQALEKNGLTGRIKGVLRFIIFGLVIGLWDSITTVQRMNSKEAAMGIGAKSGTGMLDAASFVHYSQDRPRKFRAERNVYLSAFCLALLWLIRVLFFLTKVMIEKDELIARLQKAPPQAISPHGQVDESTSANETASRSQDNVSDPPTHDQAIEPVDPVHEESEEPVPISLNEHERVRSAHSDRARSDTAALRHRKPMPA</sequence>
<evidence type="ECO:0000259" key="7">
    <source>
        <dbReference type="Pfam" id="PF05529"/>
    </source>
</evidence>
<protein>
    <recommendedName>
        <fullName evidence="5">Endoplasmic reticulum transmembrane protein</fullName>
    </recommendedName>
</protein>
<keyword evidence="5" id="KW-0931">ER-Golgi transport</keyword>
<keyword evidence="3 5" id="KW-1133">Transmembrane helix</keyword>
<evidence type="ECO:0000256" key="5">
    <source>
        <dbReference type="RuleBase" id="RU367026"/>
    </source>
</evidence>
<dbReference type="InterPro" id="IPR040463">
    <property type="entry name" value="BAP29/BAP31_N"/>
</dbReference>
<dbReference type="GO" id="GO:0006886">
    <property type="term" value="P:intracellular protein transport"/>
    <property type="evidence" value="ECO:0007669"/>
    <property type="project" value="UniProtKB-UniRule"/>
</dbReference>
<gene>
    <name evidence="8" type="ORF">FVE85_5127</name>
</gene>
<keyword evidence="5" id="KW-0653">Protein transport</keyword>
<reference evidence="9" key="1">
    <citation type="journal article" date="2019" name="Nat. Commun.">
        <title>Expansion of phycobilisome linker gene families in mesophilic red algae.</title>
        <authorList>
            <person name="Lee J."/>
            <person name="Kim D."/>
            <person name="Bhattacharya D."/>
            <person name="Yoon H.S."/>
        </authorList>
    </citation>
    <scope>NUCLEOTIDE SEQUENCE [LARGE SCALE GENOMIC DNA]</scope>
    <source>
        <strain evidence="9">CCMP 1328</strain>
    </source>
</reference>
<comment type="function">
    <text evidence="5">May play a role in anterograde transport of membrane proteins from the endoplasmic reticulum to the Golgi.</text>
</comment>
<keyword evidence="5" id="KW-0256">Endoplasmic reticulum</keyword>
<evidence type="ECO:0000256" key="1">
    <source>
        <dbReference type="ARBA" id="ARBA00004141"/>
    </source>
</evidence>
<keyword evidence="9" id="KW-1185">Reference proteome</keyword>
<organism evidence="8 9">
    <name type="scientific">Porphyridium purpureum</name>
    <name type="common">Red alga</name>
    <name type="synonym">Porphyridium cruentum</name>
    <dbReference type="NCBI Taxonomy" id="35688"/>
    <lineage>
        <taxon>Eukaryota</taxon>
        <taxon>Rhodophyta</taxon>
        <taxon>Bangiophyceae</taxon>
        <taxon>Porphyridiales</taxon>
        <taxon>Porphyridiaceae</taxon>
        <taxon>Porphyridium</taxon>
    </lineage>
</organism>
<dbReference type="GO" id="GO:0005789">
    <property type="term" value="C:endoplasmic reticulum membrane"/>
    <property type="evidence" value="ECO:0007669"/>
    <property type="project" value="UniProtKB-SubCell"/>
</dbReference>
<feature type="transmembrane region" description="Helical" evidence="5">
    <location>
        <begin position="110"/>
        <end position="129"/>
    </location>
</feature>
<feature type="domain" description="BAP29/BAP31 transmembrane" evidence="7">
    <location>
        <begin position="3"/>
        <end position="139"/>
    </location>
</feature>
<dbReference type="Pfam" id="PF05529">
    <property type="entry name" value="Bap31"/>
    <property type="match status" value="1"/>
</dbReference>
<feature type="transmembrane region" description="Helical" evidence="5">
    <location>
        <begin position="47"/>
        <end position="64"/>
    </location>
</feature>
<accession>A0A5J4Z2Y8</accession>
<proteinExistence type="inferred from homology"/>
<keyword evidence="5" id="KW-0813">Transport</keyword>
<dbReference type="OrthoDB" id="46216at2759"/>
<evidence type="ECO:0000256" key="3">
    <source>
        <dbReference type="ARBA" id="ARBA00022989"/>
    </source>
</evidence>
<feature type="transmembrane region" description="Helical" evidence="5">
    <location>
        <begin position="6"/>
        <end position="26"/>
    </location>
</feature>
<comment type="caution">
    <text evidence="8">The sequence shown here is derived from an EMBL/GenBank/DDBJ whole genome shotgun (WGS) entry which is preliminary data.</text>
</comment>
<feature type="compositionally biased region" description="Polar residues" evidence="6">
    <location>
        <begin position="158"/>
        <end position="176"/>
    </location>
</feature>
<name>A0A5J4Z2Y8_PORPP</name>
<evidence type="ECO:0000313" key="8">
    <source>
        <dbReference type="EMBL" id="KAA8497542.1"/>
    </source>
</evidence>
<dbReference type="InterPro" id="IPR008417">
    <property type="entry name" value="BAP29/BAP31"/>
</dbReference>
<keyword evidence="4 5" id="KW-0472">Membrane</keyword>
<dbReference type="EMBL" id="VRMN01000001">
    <property type="protein sequence ID" value="KAA8497542.1"/>
    <property type="molecule type" value="Genomic_DNA"/>
</dbReference>
<feature type="region of interest" description="Disordered" evidence="6">
    <location>
        <begin position="148"/>
        <end position="231"/>
    </location>
</feature>
<feature type="compositionally biased region" description="Basic and acidic residues" evidence="6">
    <location>
        <begin position="203"/>
        <end position="218"/>
    </location>
</feature>
<dbReference type="PANTHER" id="PTHR12701:SF20">
    <property type="entry name" value="ENDOPLASMIC RETICULUM TRANSMEMBRANE PROTEIN"/>
    <property type="match status" value="1"/>
</dbReference>
<dbReference type="OMA" id="CTEVVIV"/>
<dbReference type="PANTHER" id="PTHR12701">
    <property type="entry name" value="BCR-ASSOCIATED PROTEIN, BAP"/>
    <property type="match status" value="1"/>
</dbReference>
<evidence type="ECO:0000256" key="4">
    <source>
        <dbReference type="ARBA" id="ARBA00023136"/>
    </source>
</evidence>
<dbReference type="AlphaFoldDB" id="A0A5J4Z2Y8"/>
<keyword evidence="2 5" id="KW-0812">Transmembrane</keyword>
<evidence type="ECO:0000256" key="6">
    <source>
        <dbReference type="SAM" id="MobiDB-lite"/>
    </source>
</evidence>
<dbReference type="GO" id="GO:0070973">
    <property type="term" value="P:protein localization to endoplasmic reticulum exit site"/>
    <property type="evidence" value="ECO:0007669"/>
    <property type="project" value="UniProtKB-UniRule"/>
</dbReference>
<evidence type="ECO:0000313" key="9">
    <source>
        <dbReference type="Proteomes" id="UP000324585"/>
    </source>
</evidence>
<comment type="similarity">
    <text evidence="5">Belongs to the BCAP29/BCAP31 family.</text>
</comment>
<comment type="subcellular location">
    <subcellularLocation>
        <location evidence="5">Endoplasmic reticulum membrane</location>
        <topology evidence="5">Multi-pass membrane protein</topology>
    </subcellularLocation>
    <subcellularLocation>
        <location evidence="1">Membrane</location>
        <topology evidence="1">Multi-pass membrane protein</topology>
    </subcellularLocation>
</comment>
<evidence type="ECO:0000256" key="2">
    <source>
        <dbReference type="ARBA" id="ARBA00022692"/>
    </source>
</evidence>